<keyword evidence="3" id="KW-1185">Reference proteome</keyword>
<dbReference type="CDD" id="cd00158">
    <property type="entry name" value="RHOD"/>
    <property type="match status" value="1"/>
</dbReference>
<dbReference type="RefSeq" id="WP_274265705.1">
    <property type="nucleotide sequence ID" value="NZ_CP117880.1"/>
</dbReference>
<evidence type="ECO:0000259" key="1">
    <source>
        <dbReference type="PROSITE" id="PS50206"/>
    </source>
</evidence>
<dbReference type="Proteomes" id="UP001221558">
    <property type="component" value="Chromosome"/>
</dbReference>
<organism evidence="2 3">
    <name type="scientific">Sphingobacterium oryzagri</name>
    <dbReference type="NCBI Taxonomy" id="3025669"/>
    <lineage>
        <taxon>Bacteria</taxon>
        <taxon>Pseudomonadati</taxon>
        <taxon>Bacteroidota</taxon>
        <taxon>Sphingobacteriia</taxon>
        <taxon>Sphingobacteriales</taxon>
        <taxon>Sphingobacteriaceae</taxon>
        <taxon>Sphingobacterium</taxon>
    </lineage>
</organism>
<dbReference type="PROSITE" id="PS50206">
    <property type="entry name" value="RHODANESE_3"/>
    <property type="match status" value="1"/>
</dbReference>
<dbReference type="SUPFAM" id="SSF52821">
    <property type="entry name" value="Rhodanese/Cell cycle control phosphatase"/>
    <property type="match status" value="1"/>
</dbReference>
<gene>
    <name evidence="2" type="ORF">PQ465_11670</name>
</gene>
<name>A0ABY7WBY6_9SPHI</name>
<dbReference type="Pfam" id="PF00581">
    <property type="entry name" value="Rhodanese"/>
    <property type="match status" value="1"/>
</dbReference>
<evidence type="ECO:0000313" key="3">
    <source>
        <dbReference type="Proteomes" id="UP001221558"/>
    </source>
</evidence>
<dbReference type="SMART" id="SM00450">
    <property type="entry name" value="RHOD"/>
    <property type="match status" value="1"/>
</dbReference>
<dbReference type="InterPro" id="IPR001763">
    <property type="entry name" value="Rhodanese-like_dom"/>
</dbReference>
<evidence type="ECO:0000313" key="2">
    <source>
        <dbReference type="EMBL" id="WDF66965.1"/>
    </source>
</evidence>
<dbReference type="EMBL" id="CP117880">
    <property type="protein sequence ID" value="WDF66965.1"/>
    <property type="molecule type" value="Genomic_DNA"/>
</dbReference>
<proteinExistence type="predicted"/>
<accession>A0ABY7WBY6</accession>
<dbReference type="PANTHER" id="PTHR43031">
    <property type="entry name" value="FAD-DEPENDENT OXIDOREDUCTASE"/>
    <property type="match status" value="1"/>
</dbReference>
<dbReference type="InterPro" id="IPR050229">
    <property type="entry name" value="GlpE_sulfurtransferase"/>
</dbReference>
<dbReference type="PANTHER" id="PTHR43031:SF1">
    <property type="entry name" value="PYRIDINE NUCLEOTIDE-DISULPHIDE OXIDOREDUCTASE"/>
    <property type="match status" value="1"/>
</dbReference>
<sequence length="122" mass="13812">MKALLIIFFSCIVIYTGYRVYRSIMLSDDLERAIQRGAVILDVRTAREYASGHIEGSINISLGTIRERFSDLNPDKVYITTCSHGLRSIKAESLLKENGFKHVYNGGAWEDLNKIGTKQKIK</sequence>
<reference evidence="2 3" key="1">
    <citation type="submission" date="2023-02" db="EMBL/GenBank/DDBJ databases">
        <title>Genome sequence of Sphingobacterium sp. KACC 22765.</title>
        <authorList>
            <person name="Kim S."/>
            <person name="Heo J."/>
            <person name="Kwon S.-W."/>
        </authorList>
    </citation>
    <scope>NUCLEOTIDE SEQUENCE [LARGE SCALE GENOMIC DNA]</scope>
    <source>
        <strain evidence="2 3">KACC 22765</strain>
    </source>
</reference>
<protein>
    <submittedName>
        <fullName evidence="2">Rhodanese-like domain-containing protein</fullName>
    </submittedName>
</protein>
<feature type="domain" description="Rhodanese" evidence="1">
    <location>
        <begin position="34"/>
        <end position="120"/>
    </location>
</feature>
<dbReference type="Gene3D" id="3.40.250.10">
    <property type="entry name" value="Rhodanese-like domain"/>
    <property type="match status" value="1"/>
</dbReference>
<dbReference type="InterPro" id="IPR036873">
    <property type="entry name" value="Rhodanese-like_dom_sf"/>
</dbReference>